<dbReference type="OMA" id="IGQATTC"/>
<dbReference type="InterPro" id="IPR017930">
    <property type="entry name" value="Myb_dom"/>
</dbReference>
<feature type="compositionally biased region" description="Acidic residues" evidence="12">
    <location>
        <begin position="206"/>
        <end position="217"/>
    </location>
</feature>
<evidence type="ECO:0000256" key="2">
    <source>
        <dbReference type="ARBA" id="ARBA00006015"/>
    </source>
</evidence>
<dbReference type="GO" id="GO:0003677">
    <property type="term" value="F:DNA binding"/>
    <property type="evidence" value="ECO:0007669"/>
    <property type="project" value="UniProtKB-KW"/>
</dbReference>
<dbReference type="OrthoDB" id="60033at2759"/>
<keyword evidence="16" id="KW-1185">Reference proteome</keyword>
<dbReference type="GO" id="GO:0009736">
    <property type="term" value="P:cytokinin-activated signaling pathway"/>
    <property type="evidence" value="ECO:0007669"/>
    <property type="project" value="InterPro"/>
</dbReference>
<dbReference type="STRING" id="56857.A0A200QP26"/>
<dbReference type="SUPFAM" id="SSF46689">
    <property type="entry name" value="Homeodomain-like"/>
    <property type="match status" value="1"/>
</dbReference>
<dbReference type="NCBIfam" id="TIGR01557">
    <property type="entry name" value="myb_SHAQKYF"/>
    <property type="match status" value="1"/>
</dbReference>
<dbReference type="PROSITE" id="PS50110">
    <property type="entry name" value="RESPONSE_REGULATORY"/>
    <property type="match status" value="1"/>
</dbReference>
<keyword evidence="5 10" id="KW-0805">Transcription regulation</keyword>
<keyword evidence="8 10" id="KW-0804">Transcription</keyword>
<dbReference type="Proteomes" id="UP000195402">
    <property type="component" value="Unassembled WGS sequence"/>
</dbReference>
<dbReference type="Gene3D" id="1.10.10.60">
    <property type="entry name" value="Homeodomain-like"/>
    <property type="match status" value="1"/>
</dbReference>
<evidence type="ECO:0000256" key="12">
    <source>
        <dbReference type="SAM" id="MobiDB-lite"/>
    </source>
</evidence>
<evidence type="ECO:0000256" key="11">
    <source>
        <dbReference type="PROSITE-ProRule" id="PRU00169"/>
    </source>
</evidence>
<protein>
    <recommendedName>
        <fullName evidence="10">Two-component response regulator</fullName>
    </recommendedName>
</protein>
<dbReference type="CDD" id="cd17584">
    <property type="entry name" value="REC_typeB_ARR-like"/>
    <property type="match status" value="1"/>
</dbReference>
<feature type="domain" description="Response regulatory" evidence="13">
    <location>
        <begin position="37"/>
        <end position="152"/>
    </location>
</feature>
<dbReference type="InterPro" id="IPR001789">
    <property type="entry name" value="Sig_transdc_resp-reg_receiver"/>
</dbReference>
<evidence type="ECO:0000259" key="13">
    <source>
        <dbReference type="PROSITE" id="PS50110"/>
    </source>
</evidence>
<evidence type="ECO:0000256" key="5">
    <source>
        <dbReference type="ARBA" id="ARBA00023015"/>
    </source>
</evidence>
<organism evidence="15 16">
    <name type="scientific">Macleaya cordata</name>
    <name type="common">Five-seeded plume-poppy</name>
    <name type="synonym">Bocconia cordata</name>
    <dbReference type="NCBI Taxonomy" id="56857"/>
    <lineage>
        <taxon>Eukaryota</taxon>
        <taxon>Viridiplantae</taxon>
        <taxon>Streptophyta</taxon>
        <taxon>Embryophyta</taxon>
        <taxon>Tracheophyta</taxon>
        <taxon>Spermatophyta</taxon>
        <taxon>Magnoliopsida</taxon>
        <taxon>Ranunculales</taxon>
        <taxon>Papaveraceae</taxon>
        <taxon>Papaveroideae</taxon>
        <taxon>Macleaya</taxon>
    </lineage>
</organism>
<name>A0A200QP26_MACCD</name>
<dbReference type="PANTHER" id="PTHR43874:SF123">
    <property type="entry name" value="TWO-COMPONENT RESPONSE REGULATOR ARR14"/>
    <property type="match status" value="1"/>
</dbReference>
<dbReference type="InterPro" id="IPR001005">
    <property type="entry name" value="SANT/Myb"/>
</dbReference>
<dbReference type="Gene3D" id="3.40.50.2300">
    <property type="match status" value="1"/>
</dbReference>
<dbReference type="GO" id="GO:0003700">
    <property type="term" value="F:DNA-binding transcription factor activity"/>
    <property type="evidence" value="ECO:0007669"/>
    <property type="project" value="UniProtKB-UniRule"/>
</dbReference>
<dbReference type="InterPro" id="IPR045279">
    <property type="entry name" value="ARR-like"/>
</dbReference>
<dbReference type="Pfam" id="PF00072">
    <property type="entry name" value="Response_reg"/>
    <property type="match status" value="1"/>
</dbReference>
<comment type="caution">
    <text evidence="15">The sequence shown here is derived from an EMBL/GenBank/DDBJ whole genome shotgun (WGS) entry which is preliminary data.</text>
</comment>
<evidence type="ECO:0000259" key="14">
    <source>
        <dbReference type="PROSITE" id="PS51294"/>
    </source>
</evidence>
<dbReference type="InterPro" id="IPR011006">
    <property type="entry name" value="CheY-like_superfamily"/>
</dbReference>
<reference evidence="15 16" key="1">
    <citation type="journal article" date="2017" name="Mol. Plant">
        <title>The Genome of Medicinal Plant Macleaya cordata Provides New Insights into Benzylisoquinoline Alkaloids Metabolism.</title>
        <authorList>
            <person name="Liu X."/>
            <person name="Liu Y."/>
            <person name="Huang P."/>
            <person name="Ma Y."/>
            <person name="Qing Z."/>
            <person name="Tang Q."/>
            <person name="Cao H."/>
            <person name="Cheng P."/>
            <person name="Zheng Y."/>
            <person name="Yuan Z."/>
            <person name="Zhou Y."/>
            <person name="Liu J."/>
            <person name="Tang Z."/>
            <person name="Zhuo Y."/>
            <person name="Zhang Y."/>
            <person name="Yu L."/>
            <person name="Huang J."/>
            <person name="Yang P."/>
            <person name="Peng Q."/>
            <person name="Zhang J."/>
            <person name="Jiang W."/>
            <person name="Zhang Z."/>
            <person name="Lin K."/>
            <person name="Ro D.K."/>
            <person name="Chen X."/>
            <person name="Xiong X."/>
            <person name="Shang Y."/>
            <person name="Huang S."/>
            <person name="Zeng J."/>
        </authorList>
    </citation>
    <scope>NUCLEOTIDE SEQUENCE [LARGE SCALE GENOMIC DNA]</scope>
    <source>
        <strain evidence="16">cv. BLH2017</strain>
        <tissue evidence="15">Root</tissue>
    </source>
</reference>
<dbReference type="PANTHER" id="PTHR43874">
    <property type="entry name" value="TWO-COMPONENT RESPONSE REGULATOR"/>
    <property type="match status" value="1"/>
</dbReference>
<keyword evidence="7 10" id="KW-0010">Activator</keyword>
<dbReference type="FunFam" id="3.40.50.2300:FF:000408">
    <property type="entry name" value="Two-component response regulator"/>
    <property type="match status" value="1"/>
</dbReference>
<keyword evidence="6 10" id="KW-0238">DNA-binding</keyword>
<dbReference type="SUPFAM" id="SSF52172">
    <property type="entry name" value="CheY-like"/>
    <property type="match status" value="1"/>
</dbReference>
<evidence type="ECO:0000256" key="9">
    <source>
        <dbReference type="ARBA" id="ARBA00023242"/>
    </source>
</evidence>
<dbReference type="GO" id="GO:0005634">
    <property type="term" value="C:nucleus"/>
    <property type="evidence" value="ECO:0007669"/>
    <property type="project" value="UniProtKB-SubCell"/>
</dbReference>
<evidence type="ECO:0000256" key="3">
    <source>
        <dbReference type="ARBA" id="ARBA00022553"/>
    </source>
</evidence>
<feature type="modified residue" description="4-aspartylphosphate" evidence="11">
    <location>
        <position position="88"/>
    </location>
</feature>
<evidence type="ECO:0000256" key="4">
    <source>
        <dbReference type="ARBA" id="ARBA00023012"/>
    </source>
</evidence>
<comment type="similarity">
    <text evidence="2">Belongs to the ARR family. Type-B subfamily.</text>
</comment>
<dbReference type="EMBL" id="MVGT01001414">
    <property type="protein sequence ID" value="OVA12175.1"/>
    <property type="molecule type" value="Genomic_DNA"/>
</dbReference>
<gene>
    <name evidence="15" type="ORF">BVC80_1775g16</name>
</gene>
<dbReference type="Pfam" id="PF00249">
    <property type="entry name" value="Myb_DNA-binding"/>
    <property type="match status" value="1"/>
</dbReference>
<keyword evidence="4 10" id="KW-0902">Two-component regulatory system</keyword>
<sequence length="661" mass="71869">MATVHKLQVSSLSTTASSYGSSKADGAVSDQFPVGMRVLVVDDDTTCLRILEQMLRKCMYLVTTCCQATVALNLLRERKGYFDVVISDVHMPDMDGFKLLELVGLEMDLPVIMMSADGRTSAVMRGIKHGACDYLIKPVRLEELKNIWQHVVRKKWSGSKEPEQSGSMEENDRHKQGGDDAEYASSANEGTDGSWKVQKKRKDTKDEEDDGELENDDPSAAKKPRVVWSVELHQQFVSAVNQLGIDKAVPKRILELMNVPGLTRENVASHLQKFRLYLKRLSGVAQQQAGVPTPFYGSVDSNPKLGSLGRLDIQALAASGQIPPQTLAALHAEVLGRPTGTLVLPSMDKPVLFQTSLQSAKSIPSERQVAFGQPIVKCQSNISKHFPQSHLSVEDFPSGFGSWPSNNLSTVSSLGSLGNLNTQNGNMLMQIFQQQQQQQSVVSETSHGINVQPSCLVVPSQSPANFQAVNTSVSLNQNNTFSSTPVIDYGLLPSQSNSVSVGLSQVPDVDFKNSDVLNGYSIPVSLSPSVSSFSATQADNSTSWQVQNSAINFSTASKLPGLVPNMCEFQGSYSPRAGDLSNQGRSRNLGFVGKGTSIPSRFAVDDFESSLDELSYLKTSGDNNGDRVKQESNLDFTENARVGIPVLQHYSPNDLMSVLSK</sequence>
<evidence type="ECO:0000256" key="10">
    <source>
        <dbReference type="PIRNR" id="PIRNR036392"/>
    </source>
</evidence>
<dbReference type="PIRSF" id="PIRSF036392">
    <property type="entry name" value="RR_ARR_type-B"/>
    <property type="match status" value="1"/>
</dbReference>
<dbReference type="SMART" id="SM00448">
    <property type="entry name" value="REC"/>
    <property type="match status" value="1"/>
</dbReference>
<comment type="subcellular location">
    <subcellularLocation>
        <location evidence="1 10">Nucleus</location>
    </subcellularLocation>
</comment>
<comment type="function">
    <text evidence="10">Transcriptional activator that binds specific DNA sequence.</text>
</comment>
<accession>A0A200QP26</accession>
<evidence type="ECO:0000256" key="6">
    <source>
        <dbReference type="ARBA" id="ARBA00023125"/>
    </source>
</evidence>
<dbReference type="InterPro" id="IPR017053">
    <property type="entry name" value="Response_reg_B-typ_pln"/>
</dbReference>
<dbReference type="InterPro" id="IPR009057">
    <property type="entry name" value="Homeodomain-like_sf"/>
</dbReference>
<evidence type="ECO:0000313" key="15">
    <source>
        <dbReference type="EMBL" id="OVA12175.1"/>
    </source>
</evidence>
<evidence type="ECO:0000313" key="16">
    <source>
        <dbReference type="Proteomes" id="UP000195402"/>
    </source>
</evidence>
<evidence type="ECO:0000256" key="8">
    <source>
        <dbReference type="ARBA" id="ARBA00023163"/>
    </source>
</evidence>
<feature type="domain" description="HTH myb-type" evidence="14">
    <location>
        <begin position="220"/>
        <end position="279"/>
    </location>
</feature>
<dbReference type="PROSITE" id="PS51294">
    <property type="entry name" value="HTH_MYB"/>
    <property type="match status" value="1"/>
</dbReference>
<feature type="region of interest" description="Disordered" evidence="12">
    <location>
        <begin position="155"/>
        <end position="220"/>
    </location>
</feature>
<dbReference type="FunFam" id="1.10.10.60:FF:000007">
    <property type="entry name" value="Two-component response regulator"/>
    <property type="match status" value="1"/>
</dbReference>
<evidence type="ECO:0000256" key="1">
    <source>
        <dbReference type="ARBA" id="ARBA00004123"/>
    </source>
</evidence>
<dbReference type="AlphaFoldDB" id="A0A200QP26"/>
<dbReference type="GO" id="GO:0000160">
    <property type="term" value="P:phosphorelay signal transduction system"/>
    <property type="evidence" value="ECO:0007669"/>
    <property type="project" value="UniProtKB-KW"/>
</dbReference>
<keyword evidence="3 11" id="KW-0597">Phosphoprotein</keyword>
<proteinExistence type="inferred from homology"/>
<dbReference type="InParanoid" id="A0A200QP26"/>
<dbReference type="InterPro" id="IPR006447">
    <property type="entry name" value="Myb_dom_plants"/>
</dbReference>
<keyword evidence="9 10" id="KW-0539">Nucleus</keyword>
<evidence type="ECO:0000256" key="7">
    <source>
        <dbReference type="ARBA" id="ARBA00023159"/>
    </source>
</evidence>